<keyword evidence="1" id="KW-0732">Signal</keyword>
<protein>
    <submittedName>
        <fullName evidence="2">Uncharacterized protein</fullName>
    </submittedName>
</protein>
<evidence type="ECO:0000313" key="3">
    <source>
        <dbReference type="Proteomes" id="UP001276659"/>
    </source>
</evidence>
<proteinExistence type="predicted"/>
<accession>A0AAE0DIQ8</accession>
<dbReference type="Proteomes" id="UP001276659">
    <property type="component" value="Unassembled WGS sequence"/>
</dbReference>
<dbReference type="AlphaFoldDB" id="A0AAE0DIQ8"/>
<feature type="signal peptide" evidence="1">
    <location>
        <begin position="1"/>
        <end position="22"/>
    </location>
</feature>
<sequence>MQSHSLISFLIISCSFYPVSFTASVQSASIGTITNHTISQALNPIPSNGSTLTEEDEWPLKDGYWLQLDTARDLHLPEKNIMAVLPRAEKTLGKKPHSGKITGIAEFGPDGTDPYNEAVFVIMPAFGNELTWGDAVNVVVGLIEWYGARQLYVTTYFWLKDQATGRGAIGYGAMKRRWQPFPPDYNANVSIS</sequence>
<evidence type="ECO:0000313" key="2">
    <source>
        <dbReference type="EMBL" id="KAK3168523.1"/>
    </source>
</evidence>
<evidence type="ECO:0000256" key="1">
    <source>
        <dbReference type="SAM" id="SignalP"/>
    </source>
</evidence>
<keyword evidence="3" id="KW-1185">Reference proteome</keyword>
<dbReference type="EMBL" id="JASNWA010000010">
    <property type="protein sequence ID" value="KAK3168523.1"/>
    <property type="molecule type" value="Genomic_DNA"/>
</dbReference>
<feature type="chain" id="PRO_5042220911" evidence="1">
    <location>
        <begin position="23"/>
        <end position="192"/>
    </location>
</feature>
<organism evidence="2 3">
    <name type="scientific">Lepraria neglecta</name>
    <dbReference type="NCBI Taxonomy" id="209136"/>
    <lineage>
        <taxon>Eukaryota</taxon>
        <taxon>Fungi</taxon>
        <taxon>Dikarya</taxon>
        <taxon>Ascomycota</taxon>
        <taxon>Pezizomycotina</taxon>
        <taxon>Lecanoromycetes</taxon>
        <taxon>OSLEUM clade</taxon>
        <taxon>Lecanoromycetidae</taxon>
        <taxon>Lecanorales</taxon>
        <taxon>Lecanorineae</taxon>
        <taxon>Stereocaulaceae</taxon>
        <taxon>Lepraria</taxon>
    </lineage>
</organism>
<reference evidence="2" key="1">
    <citation type="submission" date="2022-11" db="EMBL/GenBank/DDBJ databases">
        <title>Chromosomal genome sequence assembly and mating type (MAT) locus characterization of the leprose asexual lichenized fungus Lepraria neglecta (Nyl.) Erichsen.</title>
        <authorList>
            <person name="Allen J.L."/>
            <person name="Pfeffer B."/>
        </authorList>
    </citation>
    <scope>NUCLEOTIDE SEQUENCE</scope>
    <source>
        <strain evidence="2">Allen 5258</strain>
    </source>
</reference>
<gene>
    <name evidence="2" type="ORF">OEA41_004971</name>
</gene>
<name>A0AAE0DIQ8_9LECA</name>
<comment type="caution">
    <text evidence="2">The sequence shown here is derived from an EMBL/GenBank/DDBJ whole genome shotgun (WGS) entry which is preliminary data.</text>
</comment>